<sequence length="243" mass="28778">MKIAPILFSFLFFQFYTVYSQQAETKKNLYNLHDSVIGYQNLPLINGVELIEKYRTINDKHQFFKDRDFLDGTLNYDGQTYYDVQLKYDIFRDLLFIKLEDNSGTRMMELIKEKVKSFKIQEHTFGKLEFTNAGFNSGFYEVILDIDNLKIYKKRSLKPAEKRDMKILYYEFEKQEDEYIFYKPGTGFFEPKSSVLNSKFPSCSTEIKQYSSTNKNTRQNSTDLYMIGLGRLLNKIDCSDSSY</sequence>
<dbReference type="Proteomes" id="UP000244174">
    <property type="component" value="Unassembled WGS sequence"/>
</dbReference>
<dbReference type="OrthoDB" id="1187639at2"/>
<name>A0A2T6AGQ6_9FLAO</name>
<comment type="caution">
    <text evidence="1">The sequence shown here is derived from an EMBL/GenBank/DDBJ whole genome shotgun (WGS) entry which is preliminary data.</text>
</comment>
<reference evidence="1 2" key="1">
    <citation type="submission" date="2018-04" db="EMBL/GenBank/DDBJ databases">
        <title>Genomic Encyclopedia of Archaeal and Bacterial Type Strains, Phase II (KMG-II): from individual species to whole genera.</title>
        <authorList>
            <person name="Goeker M."/>
        </authorList>
    </citation>
    <scope>NUCLEOTIDE SEQUENCE [LARGE SCALE GENOMIC DNA]</scope>
    <source>
        <strain evidence="1 2">DSM 23082</strain>
    </source>
</reference>
<dbReference type="RefSeq" id="WP_108171458.1">
    <property type="nucleotide sequence ID" value="NZ_QBKQ01000002.1"/>
</dbReference>
<dbReference type="AlphaFoldDB" id="A0A2T6AGQ6"/>
<organism evidence="1 2">
    <name type="scientific">Christiangramia gaetbulicola</name>
    <dbReference type="NCBI Taxonomy" id="703340"/>
    <lineage>
        <taxon>Bacteria</taxon>
        <taxon>Pseudomonadati</taxon>
        <taxon>Bacteroidota</taxon>
        <taxon>Flavobacteriia</taxon>
        <taxon>Flavobacteriales</taxon>
        <taxon>Flavobacteriaceae</taxon>
        <taxon>Christiangramia</taxon>
    </lineage>
</organism>
<dbReference type="EMBL" id="QBKQ01000002">
    <property type="protein sequence ID" value="PTX42994.1"/>
    <property type="molecule type" value="Genomic_DNA"/>
</dbReference>
<evidence type="ECO:0000313" key="1">
    <source>
        <dbReference type="EMBL" id="PTX42994.1"/>
    </source>
</evidence>
<gene>
    <name evidence="1" type="ORF">C8P64_1518</name>
</gene>
<evidence type="ECO:0000313" key="2">
    <source>
        <dbReference type="Proteomes" id="UP000244174"/>
    </source>
</evidence>
<proteinExistence type="predicted"/>
<keyword evidence="2" id="KW-1185">Reference proteome</keyword>
<protein>
    <submittedName>
        <fullName evidence="1">Uncharacterized protein</fullName>
    </submittedName>
</protein>
<accession>A0A2T6AGQ6</accession>